<name>A0ABS4MIW0_9ACTN</name>
<dbReference type="Proteomes" id="UP000756710">
    <property type="component" value="Unassembled WGS sequence"/>
</dbReference>
<proteinExistence type="predicted"/>
<dbReference type="EMBL" id="JAGGLR010000001">
    <property type="protein sequence ID" value="MBP2059533.1"/>
    <property type="molecule type" value="Genomic_DNA"/>
</dbReference>
<dbReference type="RefSeq" id="WP_044576407.1">
    <property type="nucleotide sequence ID" value="NZ_BAABDR010000060.1"/>
</dbReference>
<evidence type="ECO:0000313" key="2">
    <source>
        <dbReference type="Proteomes" id="UP000756710"/>
    </source>
</evidence>
<protein>
    <submittedName>
        <fullName evidence="1">Uncharacterized protein</fullName>
    </submittedName>
</protein>
<dbReference type="GeneID" id="32472353"/>
<sequence length="63" mass="6930">MTLHTAETPVSSVNITVPMQFELLDADPADGFSRPLHAARVAHYTLPARPESIDGFRVRCEGH</sequence>
<organism evidence="1 2">
    <name type="scientific">Streptomyces iranensis</name>
    <dbReference type="NCBI Taxonomy" id="576784"/>
    <lineage>
        <taxon>Bacteria</taxon>
        <taxon>Bacillati</taxon>
        <taxon>Actinomycetota</taxon>
        <taxon>Actinomycetes</taxon>
        <taxon>Kitasatosporales</taxon>
        <taxon>Streptomycetaceae</taxon>
        <taxon>Streptomyces</taxon>
        <taxon>Streptomyces violaceusniger group</taxon>
    </lineage>
</organism>
<keyword evidence="2" id="KW-1185">Reference proteome</keyword>
<gene>
    <name evidence="1" type="ORF">J2Z30_000529</name>
</gene>
<reference evidence="1 2" key="1">
    <citation type="submission" date="2021-03" db="EMBL/GenBank/DDBJ databases">
        <title>Genomic Encyclopedia of Type Strains, Phase IV (KMG-IV): sequencing the most valuable type-strain genomes for metagenomic binning, comparative biology and taxonomic classification.</title>
        <authorList>
            <person name="Goeker M."/>
        </authorList>
    </citation>
    <scope>NUCLEOTIDE SEQUENCE [LARGE SCALE GENOMIC DNA]</scope>
    <source>
        <strain evidence="1 2">DSM 41954</strain>
    </source>
</reference>
<evidence type="ECO:0000313" key="1">
    <source>
        <dbReference type="EMBL" id="MBP2059533.1"/>
    </source>
</evidence>
<accession>A0ABS4MIW0</accession>
<comment type="caution">
    <text evidence="1">The sequence shown here is derived from an EMBL/GenBank/DDBJ whole genome shotgun (WGS) entry which is preliminary data.</text>
</comment>